<dbReference type="KEGG" id="vg:5797925"/>
<dbReference type="Proteomes" id="UP000001066">
    <property type="component" value="Segment"/>
</dbReference>
<reference evidence="2 3" key="1">
    <citation type="journal article" date="2008" name="J. Virol.">
        <title>Structure of the acidianus filamentous virus 3 and comparative genomics of related archaeal lipothrixviruses.</title>
        <authorList>
            <person name="Vestergaard G."/>
            <person name="Aramayo R."/>
            <person name="Basta T."/>
            <person name="Haring M."/>
            <person name="Peng X."/>
            <person name="Brugger K."/>
            <person name="Chen L."/>
            <person name="Rachel R."/>
            <person name="Boisset N."/>
            <person name="Garrett R.A."/>
            <person name="Prangishvili D."/>
        </authorList>
    </citation>
    <scope>NUCLEOTIDE SEQUENCE [LARGE SCALE GENOMIC DNA]</scope>
</reference>
<evidence type="ECO:0000256" key="1">
    <source>
        <dbReference type="SAM" id="Phobius"/>
    </source>
</evidence>
<evidence type="ECO:0000313" key="3">
    <source>
        <dbReference type="Proteomes" id="UP000001066"/>
    </source>
</evidence>
<sequence length="279" mass="30345">MTVSREYIALLQQILTVGYKPRYYYYSGASFTFNYPTGIMIVAKQGEAVVAQSLASISSIVENDGELSVTFQTTFSESFSADELDLYAVIGTTVLYKIAYITGSFQSSTESVLHVEWTIDVTVNNVFNVPAPNGLQTITLPTKGCPNLSGQIIIYPYLVHLIIALTLIPSIAYVVQSQFPNIPLANMVANVPIPPTPQGLNGITAFAYMCNGEIVGCYPVQNGIGIAVITSTSNCSSVSMIVFYQLQNTYIAYMTTPITVQFVTGKTYSYEIGINVTTE</sequence>
<proteinExistence type="predicted"/>
<dbReference type="RefSeq" id="YP_001604274.1">
    <property type="nucleotide sequence ID" value="NC_010153.1"/>
</dbReference>
<keyword evidence="3" id="KW-1185">Reference proteome</keyword>
<keyword evidence="1" id="KW-0812">Transmembrane</keyword>
<name>A7WKR7_9VIRU</name>
<keyword evidence="1" id="KW-0472">Membrane</keyword>
<feature type="transmembrane region" description="Helical" evidence="1">
    <location>
        <begin position="154"/>
        <end position="175"/>
    </location>
</feature>
<evidence type="ECO:0000313" key="2">
    <source>
        <dbReference type="EMBL" id="CAJ31670.1"/>
    </source>
</evidence>
<keyword evidence="1" id="KW-1133">Transmembrane helix</keyword>
<dbReference type="EMBL" id="AM087122">
    <property type="protein sequence ID" value="CAJ31670.1"/>
    <property type="molecule type" value="Genomic_DNA"/>
</dbReference>
<organism evidence="2 3">
    <name type="scientific">Betalipothrixvirus pezzuloense</name>
    <dbReference type="NCBI Taxonomy" id="346883"/>
    <lineage>
        <taxon>Viruses</taxon>
        <taxon>Adnaviria</taxon>
        <taxon>Zilligvirae</taxon>
        <taxon>Taleaviricota</taxon>
        <taxon>Tokiviricetes</taxon>
        <taxon>Ligamenvirales</taxon>
        <taxon>Lipothrixviridae</taxon>
        <taxon>Betalipothrixvirus</taxon>
    </lineage>
</organism>
<dbReference type="GeneID" id="5797925"/>
<accession>A7WKR7</accession>
<protein>
    <submittedName>
        <fullName evidence="2">Uncharacterized protein</fullName>
    </submittedName>
</protein>
<dbReference type="OrthoDB" id="31036at10239"/>